<reference evidence="1" key="1">
    <citation type="submission" date="2020-08" db="EMBL/GenBank/DDBJ databases">
        <title>Multicomponent nature underlies the extraordinary mechanical properties of spider dragline silk.</title>
        <authorList>
            <person name="Kono N."/>
            <person name="Nakamura H."/>
            <person name="Mori M."/>
            <person name="Yoshida Y."/>
            <person name="Ohtoshi R."/>
            <person name="Malay A.D."/>
            <person name="Moran D.A.P."/>
            <person name="Tomita M."/>
            <person name="Numata K."/>
            <person name="Arakawa K."/>
        </authorList>
    </citation>
    <scope>NUCLEOTIDE SEQUENCE</scope>
</reference>
<dbReference type="EMBL" id="BMAW01099733">
    <property type="protein sequence ID" value="GFS91453.1"/>
    <property type="molecule type" value="Genomic_DNA"/>
</dbReference>
<keyword evidence="2" id="KW-1185">Reference proteome</keyword>
<dbReference type="PANTHER" id="PTHR45913">
    <property type="entry name" value="EPM2A-INTERACTING PROTEIN 1"/>
    <property type="match status" value="1"/>
</dbReference>
<proteinExistence type="predicted"/>
<sequence>MPACKITVGKKLEEDEVRKTEYIPLSNHTLSLRINDMTHHTEDVLFDKLKKGNFFIQVEKSTDLTSKCCLLAFVRLVDEREIRENFLCCKELLKTSRGIDIFNISFAYLEKYLSYKNCIAICADGDTSMVGSIKRLFYSLA</sequence>
<dbReference type="OrthoDB" id="6624395at2759"/>
<gene>
    <name evidence="1" type="primary">OCBIM_22007697mg</name>
    <name evidence="1" type="ORF">NPIL_409771</name>
</gene>
<accession>A0A8X6T9R3</accession>
<dbReference type="PANTHER" id="PTHR45913:SF19">
    <property type="entry name" value="LOW QUALITY PROTEIN: ZINC FINGER BED DOMAIN-CONTAINING PROTEIN 5-LIKE"/>
    <property type="match status" value="1"/>
</dbReference>
<comment type="caution">
    <text evidence="1">The sequence shown here is derived from an EMBL/GenBank/DDBJ whole genome shotgun (WGS) entry which is preliminary data.</text>
</comment>
<evidence type="ECO:0000313" key="2">
    <source>
        <dbReference type="Proteomes" id="UP000887013"/>
    </source>
</evidence>
<evidence type="ECO:0000313" key="1">
    <source>
        <dbReference type="EMBL" id="GFS91453.1"/>
    </source>
</evidence>
<name>A0A8X6T9R3_NEPPI</name>
<protein>
    <submittedName>
        <fullName evidence="1">Uncharacterized protein</fullName>
    </submittedName>
</protein>
<dbReference type="AlphaFoldDB" id="A0A8X6T9R3"/>
<organism evidence="1 2">
    <name type="scientific">Nephila pilipes</name>
    <name type="common">Giant wood spider</name>
    <name type="synonym">Nephila maculata</name>
    <dbReference type="NCBI Taxonomy" id="299642"/>
    <lineage>
        <taxon>Eukaryota</taxon>
        <taxon>Metazoa</taxon>
        <taxon>Ecdysozoa</taxon>
        <taxon>Arthropoda</taxon>
        <taxon>Chelicerata</taxon>
        <taxon>Arachnida</taxon>
        <taxon>Araneae</taxon>
        <taxon>Araneomorphae</taxon>
        <taxon>Entelegynae</taxon>
        <taxon>Araneoidea</taxon>
        <taxon>Nephilidae</taxon>
        <taxon>Nephila</taxon>
    </lineage>
</organism>
<dbReference type="Proteomes" id="UP000887013">
    <property type="component" value="Unassembled WGS sequence"/>
</dbReference>